<evidence type="ECO:0000313" key="5">
    <source>
        <dbReference type="Proteomes" id="UP001595891"/>
    </source>
</evidence>
<dbReference type="Gene3D" id="1.10.630.10">
    <property type="entry name" value="Cytochrome P450"/>
    <property type="match status" value="1"/>
</dbReference>
<dbReference type="CDD" id="cd11029">
    <property type="entry name" value="CYP107-like"/>
    <property type="match status" value="1"/>
</dbReference>
<evidence type="ECO:0000313" key="4">
    <source>
        <dbReference type="EMBL" id="MFC4586161.1"/>
    </source>
</evidence>
<dbReference type="Pfam" id="PF00067">
    <property type="entry name" value="p450"/>
    <property type="match status" value="1"/>
</dbReference>
<dbReference type="PROSITE" id="PS00086">
    <property type="entry name" value="CYTOCHROME_P450"/>
    <property type="match status" value="1"/>
</dbReference>
<dbReference type="PANTHER" id="PTHR46696:SF1">
    <property type="entry name" value="CYTOCHROME P450 YJIB-RELATED"/>
    <property type="match status" value="1"/>
</dbReference>
<comment type="caution">
    <text evidence="4">The sequence shown here is derived from an EMBL/GenBank/DDBJ whole genome shotgun (WGS) entry which is preliminary data.</text>
</comment>
<evidence type="ECO:0000256" key="3">
    <source>
        <dbReference type="SAM" id="MobiDB-lite"/>
    </source>
</evidence>
<dbReference type="Proteomes" id="UP001595891">
    <property type="component" value="Unassembled WGS sequence"/>
</dbReference>
<keyword evidence="2" id="KW-0349">Heme</keyword>
<organism evidence="4 5">
    <name type="scientific">Sphaerisporangium corydalis</name>
    <dbReference type="NCBI Taxonomy" id="1441875"/>
    <lineage>
        <taxon>Bacteria</taxon>
        <taxon>Bacillati</taxon>
        <taxon>Actinomycetota</taxon>
        <taxon>Actinomycetes</taxon>
        <taxon>Streptosporangiales</taxon>
        <taxon>Streptosporangiaceae</taxon>
        <taxon>Sphaerisporangium</taxon>
    </lineage>
</organism>
<keyword evidence="2" id="KW-0560">Oxidoreductase</keyword>
<sequence length="458" mass="50385">MTSATTVGRVFDPAGPEHRPDPHPLFHRMREQAPVHRHVSPSGRAFWYLTRYADVQRALLHPDLGRELDRLPPELAAVHRRWDRDPLAMVRRNMFNLDPPDHTRLRRLMAPAFGPRTVAALERRVHQVVGELAGGLAAGAETGAETGGEAEVEVDLIEALALPLPIMVVAELVGFPAADLPRLRRWSDAMLRGRDAAQVRRAGLEFVAYVNERIDERRARPDTYTGERQAGPDADGRRAGPGTDDDGRPGGAGEDLLSRLVRAERDGAGISHEELVSSVFQLLLAGDETTVNLIGNGVLELLRHPDQLDRLRARPEMIGSMVEEAMRFNGPVGHSRPLYALADVRFGDAVIPRGDIVLPVLLAANRDPAVFPRPDVFDIGRDPNRHLGFGHGIHFCLGAALARLQARAAIGALVRRFPGMALAADPAGLEWTPDLFLHGVRRLPLLLRQRPPVKGSRR</sequence>
<reference evidence="5" key="1">
    <citation type="journal article" date="2019" name="Int. J. Syst. Evol. Microbiol.">
        <title>The Global Catalogue of Microorganisms (GCM) 10K type strain sequencing project: providing services to taxonomists for standard genome sequencing and annotation.</title>
        <authorList>
            <consortium name="The Broad Institute Genomics Platform"/>
            <consortium name="The Broad Institute Genome Sequencing Center for Infectious Disease"/>
            <person name="Wu L."/>
            <person name="Ma J."/>
        </authorList>
    </citation>
    <scope>NUCLEOTIDE SEQUENCE [LARGE SCALE GENOMIC DNA]</scope>
    <source>
        <strain evidence="5">CCUG 49560</strain>
    </source>
</reference>
<evidence type="ECO:0000256" key="2">
    <source>
        <dbReference type="RuleBase" id="RU000461"/>
    </source>
</evidence>
<dbReference type="InterPro" id="IPR017972">
    <property type="entry name" value="Cyt_P450_CS"/>
</dbReference>
<keyword evidence="2" id="KW-0503">Monooxygenase</keyword>
<name>A0ABV9E9D9_9ACTN</name>
<accession>A0ABV9E9D9</accession>
<dbReference type="InterPro" id="IPR001128">
    <property type="entry name" value="Cyt_P450"/>
</dbReference>
<dbReference type="RefSeq" id="WP_262841591.1">
    <property type="nucleotide sequence ID" value="NZ_JANZYP010000006.1"/>
</dbReference>
<dbReference type="InterPro" id="IPR002397">
    <property type="entry name" value="Cyt_P450_B"/>
</dbReference>
<keyword evidence="2" id="KW-0408">Iron</keyword>
<dbReference type="PANTHER" id="PTHR46696">
    <property type="entry name" value="P450, PUTATIVE (EUROFUNG)-RELATED"/>
    <property type="match status" value="1"/>
</dbReference>
<gene>
    <name evidence="4" type="ORF">ACFO8L_08760</name>
</gene>
<dbReference type="SUPFAM" id="SSF48264">
    <property type="entry name" value="Cytochrome P450"/>
    <property type="match status" value="1"/>
</dbReference>
<feature type="compositionally biased region" description="Basic and acidic residues" evidence="3">
    <location>
        <begin position="15"/>
        <end position="25"/>
    </location>
</feature>
<evidence type="ECO:0000256" key="1">
    <source>
        <dbReference type="ARBA" id="ARBA00010617"/>
    </source>
</evidence>
<proteinExistence type="inferred from homology"/>
<dbReference type="PRINTS" id="PR00359">
    <property type="entry name" value="BP450"/>
</dbReference>
<dbReference type="InterPro" id="IPR036396">
    <property type="entry name" value="Cyt_P450_sf"/>
</dbReference>
<feature type="region of interest" description="Disordered" evidence="3">
    <location>
        <begin position="218"/>
        <end position="254"/>
    </location>
</feature>
<feature type="region of interest" description="Disordered" evidence="3">
    <location>
        <begin position="1"/>
        <end position="25"/>
    </location>
</feature>
<dbReference type="EMBL" id="JBHSFN010000004">
    <property type="protein sequence ID" value="MFC4586161.1"/>
    <property type="molecule type" value="Genomic_DNA"/>
</dbReference>
<protein>
    <submittedName>
        <fullName evidence="4">Cytochrome P450</fullName>
    </submittedName>
</protein>
<comment type="similarity">
    <text evidence="1 2">Belongs to the cytochrome P450 family.</text>
</comment>
<keyword evidence="5" id="KW-1185">Reference proteome</keyword>
<keyword evidence="2" id="KW-0479">Metal-binding</keyword>